<dbReference type="Gene3D" id="1.20.272.10">
    <property type="match status" value="1"/>
</dbReference>
<dbReference type="GO" id="GO:0006261">
    <property type="term" value="P:DNA-templated DNA replication"/>
    <property type="evidence" value="ECO:0007669"/>
    <property type="project" value="TreeGrafter"/>
</dbReference>
<keyword evidence="4 11" id="KW-0235">DNA replication</keyword>
<evidence type="ECO:0000256" key="6">
    <source>
        <dbReference type="ARBA" id="ARBA00022741"/>
    </source>
</evidence>
<gene>
    <name evidence="11" type="primary">dnaX</name>
    <name evidence="13" type="ORF">C0175_03345</name>
</gene>
<keyword evidence="9 11" id="KW-0239">DNA-directed DNA polymerase</keyword>
<dbReference type="InterPro" id="IPR050238">
    <property type="entry name" value="DNA_Rep/Repair_Clamp_Loader"/>
</dbReference>
<evidence type="ECO:0000256" key="5">
    <source>
        <dbReference type="ARBA" id="ARBA00022723"/>
    </source>
</evidence>
<evidence type="ECO:0000313" key="13">
    <source>
        <dbReference type="EMBL" id="PMP82572.1"/>
    </source>
</evidence>
<comment type="caution">
    <text evidence="13">The sequence shown here is derived from an EMBL/GenBank/DDBJ whole genome shotgun (WGS) entry which is preliminary data.</text>
</comment>
<dbReference type="Pfam" id="PF12169">
    <property type="entry name" value="DNA_pol3_gamma3"/>
    <property type="match status" value="1"/>
</dbReference>
<reference evidence="13 14" key="1">
    <citation type="submission" date="2018-01" db="EMBL/GenBank/DDBJ databases">
        <title>Metagenomic assembled genomes from two thermal pools in the Uzon Caldera, Kamchatka, Russia.</title>
        <authorList>
            <person name="Wilkins L."/>
            <person name="Ettinger C."/>
        </authorList>
    </citation>
    <scope>NUCLEOTIDE SEQUENCE [LARGE SCALE GENOMIC DNA]</scope>
    <source>
        <strain evidence="13">ARK-10</strain>
    </source>
</reference>
<keyword evidence="6 11" id="KW-0547">Nucleotide-binding</keyword>
<dbReference type="CDD" id="cd00009">
    <property type="entry name" value="AAA"/>
    <property type="match status" value="1"/>
</dbReference>
<dbReference type="InterPro" id="IPR008921">
    <property type="entry name" value="DNA_pol3_clamp-load_cplx_C"/>
</dbReference>
<keyword evidence="2 11" id="KW-0808">Transferase</keyword>
<evidence type="ECO:0000313" key="14">
    <source>
        <dbReference type="Proteomes" id="UP000236910"/>
    </source>
</evidence>
<evidence type="ECO:0000256" key="2">
    <source>
        <dbReference type="ARBA" id="ARBA00022679"/>
    </source>
</evidence>
<dbReference type="SUPFAM" id="SSF48019">
    <property type="entry name" value="post-AAA+ oligomerization domain-like"/>
    <property type="match status" value="1"/>
</dbReference>
<evidence type="ECO:0000256" key="8">
    <source>
        <dbReference type="ARBA" id="ARBA00022840"/>
    </source>
</evidence>
<dbReference type="NCBIfam" id="TIGR02397">
    <property type="entry name" value="dnaX_nterm"/>
    <property type="match status" value="1"/>
</dbReference>
<dbReference type="Pfam" id="PF22608">
    <property type="entry name" value="DNAX_ATPase_lid"/>
    <property type="match status" value="1"/>
</dbReference>
<feature type="domain" description="AAA+ ATPase" evidence="12">
    <location>
        <begin position="37"/>
        <end position="179"/>
    </location>
</feature>
<dbReference type="InterPro" id="IPR012763">
    <property type="entry name" value="DNA_pol_III_sug/sutau_N"/>
</dbReference>
<comment type="subunit">
    <text evidence="11">DNA polymerase III contains a core (composed of alpha, epsilon and theta chains) that associates with a tau subunit. This core dimerizes to form the POLIII' complex. PolIII' associates with the gamma complex (composed of gamma, delta, delta', psi and chi chains) and with the beta chain to form the complete DNA polymerase III complex.</text>
</comment>
<keyword evidence="7" id="KW-0862">Zinc</keyword>
<dbReference type="Pfam" id="PF13177">
    <property type="entry name" value="DNA_pol3_delta2"/>
    <property type="match status" value="1"/>
</dbReference>
<evidence type="ECO:0000256" key="3">
    <source>
        <dbReference type="ARBA" id="ARBA00022695"/>
    </source>
</evidence>
<evidence type="ECO:0000259" key="12">
    <source>
        <dbReference type="SMART" id="SM00382"/>
    </source>
</evidence>
<keyword evidence="3 11" id="KW-0548">Nucleotidyltransferase</keyword>
<dbReference type="PANTHER" id="PTHR11669">
    <property type="entry name" value="REPLICATION FACTOR C / DNA POLYMERASE III GAMMA-TAU SUBUNIT"/>
    <property type="match status" value="1"/>
</dbReference>
<keyword evidence="8 11" id="KW-0067">ATP-binding</keyword>
<dbReference type="Proteomes" id="UP000236910">
    <property type="component" value="Unassembled WGS sequence"/>
</dbReference>
<proteinExistence type="inferred from homology"/>
<evidence type="ECO:0000256" key="9">
    <source>
        <dbReference type="ARBA" id="ARBA00022932"/>
    </source>
</evidence>
<dbReference type="PRINTS" id="PR00300">
    <property type="entry name" value="CLPPROTEASEA"/>
</dbReference>
<evidence type="ECO:0000256" key="1">
    <source>
        <dbReference type="ARBA" id="ARBA00006360"/>
    </source>
</evidence>
<keyword evidence="5" id="KW-0479">Metal-binding</keyword>
<dbReference type="InterPro" id="IPR001270">
    <property type="entry name" value="ClpA/B"/>
</dbReference>
<dbReference type="Gene3D" id="3.40.50.300">
    <property type="entry name" value="P-loop containing nucleotide triphosphate hydrolases"/>
    <property type="match status" value="1"/>
</dbReference>
<protein>
    <recommendedName>
        <fullName evidence="11">DNA polymerase III subunit gamma/tau</fullName>
        <ecNumber evidence="11">2.7.7.7</ecNumber>
    </recommendedName>
</protein>
<dbReference type="EMBL" id="PNIX01000195">
    <property type="protein sequence ID" value="PMP82572.1"/>
    <property type="molecule type" value="Genomic_DNA"/>
</dbReference>
<organism evidence="13 14">
    <name type="scientific">Caldisericum exile</name>
    <dbReference type="NCBI Taxonomy" id="693075"/>
    <lineage>
        <taxon>Bacteria</taxon>
        <taxon>Pseudomonadati</taxon>
        <taxon>Caldisericota/Cryosericota group</taxon>
        <taxon>Caldisericota</taxon>
        <taxon>Caldisericia</taxon>
        <taxon>Caldisericales</taxon>
        <taxon>Caldisericaceae</taxon>
        <taxon>Caldisericum</taxon>
    </lineage>
</organism>
<dbReference type="SUPFAM" id="SSF52540">
    <property type="entry name" value="P-loop containing nucleoside triphosphate hydrolases"/>
    <property type="match status" value="1"/>
</dbReference>
<dbReference type="GO" id="GO:0009360">
    <property type="term" value="C:DNA polymerase III complex"/>
    <property type="evidence" value="ECO:0007669"/>
    <property type="project" value="InterPro"/>
</dbReference>
<dbReference type="FunFam" id="3.40.50.300:FF:000014">
    <property type="entry name" value="DNA polymerase III subunit gamma/tau"/>
    <property type="match status" value="1"/>
</dbReference>
<evidence type="ECO:0000256" key="7">
    <source>
        <dbReference type="ARBA" id="ARBA00022833"/>
    </source>
</evidence>
<comment type="similarity">
    <text evidence="1 11">Belongs to the DnaX/STICHEL family.</text>
</comment>
<evidence type="ECO:0000256" key="11">
    <source>
        <dbReference type="RuleBase" id="RU364063"/>
    </source>
</evidence>
<dbReference type="GO" id="GO:0005524">
    <property type="term" value="F:ATP binding"/>
    <property type="evidence" value="ECO:0007669"/>
    <property type="project" value="UniProtKB-KW"/>
</dbReference>
<dbReference type="AlphaFoldDB" id="A0A2J6X6T7"/>
<dbReference type="GO" id="GO:0003677">
    <property type="term" value="F:DNA binding"/>
    <property type="evidence" value="ECO:0007669"/>
    <property type="project" value="InterPro"/>
</dbReference>
<dbReference type="GO" id="GO:0046872">
    <property type="term" value="F:metal ion binding"/>
    <property type="evidence" value="ECO:0007669"/>
    <property type="project" value="UniProtKB-KW"/>
</dbReference>
<comment type="function">
    <text evidence="11">DNA polymerase III is a complex, multichain enzyme responsible for most of the replicative synthesis in bacteria. This DNA polymerase also exhibits 3' to 5' exonuclease activity.</text>
</comment>
<evidence type="ECO:0000256" key="10">
    <source>
        <dbReference type="ARBA" id="ARBA00049244"/>
    </source>
</evidence>
<dbReference type="NCBIfam" id="NF004046">
    <property type="entry name" value="PRK05563.1"/>
    <property type="match status" value="1"/>
</dbReference>
<dbReference type="GO" id="GO:0003887">
    <property type="term" value="F:DNA-directed DNA polymerase activity"/>
    <property type="evidence" value="ECO:0007669"/>
    <property type="project" value="UniProtKB-KW"/>
</dbReference>
<dbReference type="EC" id="2.7.7.7" evidence="11"/>
<accession>A0A2J6X6T7</accession>
<comment type="catalytic activity">
    <reaction evidence="10 11">
        <text>DNA(n) + a 2'-deoxyribonucleoside 5'-triphosphate = DNA(n+1) + diphosphate</text>
        <dbReference type="Rhea" id="RHEA:22508"/>
        <dbReference type="Rhea" id="RHEA-COMP:17339"/>
        <dbReference type="Rhea" id="RHEA-COMP:17340"/>
        <dbReference type="ChEBI" id="CHEBI:33019"/>
        <dbReference type="ChEBI" id="CHEBI:61560"/>
        <dbReference type="ChEBI" id="CHEBI:173112"/>
        <dbReference type="EC" id="2.7.7.7"/>
    </reaction>
</comment>
<sequence>MDYIALYRKYRPQTFDEVAEQNSVVKVLKAELKQKKISHAYLFAGPKGSGKTTIARIFAKGLNCVNGPTDTPCLKCDNCVSIANGTSLDVIEIDAASNRGIDEIRSLKEHVQYVPVSSKYKVYIIDEAHMLTPQAFNALLKTLEEPPQNVVFILATTEADKIPPTIISRCERLYFKPISIQGLSNKIKEITKLEGAQISDAAAELIARVSSGSLRNALSLLEQVITVSDLIDESTVRNLLDIPDEKFILNFSSALIQGKVDSIFEGIRQIEVNGKDPKTFINELSEFFEDLLIMKLGNSENIEYKRDAAIISEMKELLKFTSLKN</sequence>
<dbReference type="PANTHER" id="PTHR11669:SF0">
    <property type="entry name" value="PROTEIN STICHEL-LIKE 2"/>
    <property type="match status" value="1"/>
</dbReference>
<dbReference type="InterPro" id="IPR045085">
    <property type="entry name" value="HLD_clamp_pol_III_gamma_tau"/>
</dbReference>
<name>A0A2J6X6T7_9BACT</name>
<dbReference type="InterPro" id="IPR027417">
    <property type="entry name" value="P-loop_NTPase"/>
</dbReference>
<dbReference type="InterPro" id="IPR022754">
    <property type="entry name" value="DNA_pol_III_gamma-3"/>
</dbReference>
<dbReference type="SMART" id="SM00382">
    <property type="entry name" value="AAA"/>
    <property type="match status" value="1"/>
</dbReference>
<dbReference type="InterPro" id="IPR003593">
    <property type="entry name" value="AAA+_ATPase"/>
</dbReference>
<dbReference type="Gene3D" id="1.10.8.60">
    <property type="match status" value="1"/>
</dbReference>
<evidence type="ECO:0000256" key="4">
    <source>
        <dbReference type="ARBA" id="ARBA00022705"/>
    </source>
</evidence>